<accession>A0A7R9LMW3</accession>
<dbReference type="PANTHER" id="PTHR32170:SF3">
    <property type="entry name" value="PROTEASOME ACTIVATOR COMPLEX SUBUNIT 4"/>
    <property type="match status" value="1"/>
</dbReference>
<reference evidence="2" key="1">
    <citation type="submission" date="2020-11" db="EMBL/GenBank/DDBJ databases">
        <authorList>
            <person name="Tran Van P."/>
        </authorList>
    </citation>
    <scope>NUCLEOTIDE SEQUENCE</scope>
</reference>
<feature type="non-terminal residue" evidence="2">
    <location>
        <position position="1"/>
    </location>
</feature>
<dbReference type="Proteomes" id="UP000759131">
    <property type="component" value="Unassembled WGS sequence"/>
</dbReference>
<name>A0A7R9LMW3_9ACAR</name>
<dbReference type="InterPro" id="IPR032430">
    <property type="entry name" value="Blm10_mid"/>
</dbReference>
<dbReference type="EMBL" id="OC886560">
    <property type="protein sequence ID" value="CAD7644638.1"/>
    <property type="molecule type" value="Genomic_DNA"/>
</dbReference>
<evidence type="ECO:0000259" key="1">
    <source>
        <dbReference type="Pfam" id="PF16507"/>
    </source>
</evidence>
<proteinExistence type="predicted"/>
<dbReference type="OrthoDB" id="6511336at2759"/>
<evidence type="ECO:0000313" key="3">
    <source>
        <dbReference type="Proteomes" id="UP000759131"/>
    </source>
</evidence>
<dbReference type="InterPro" id="IPR035309">
    <property type="entry name" value="PSME4"/>
</dbReference>
<feature type="domain" description="Proteasome activator Blm10 middle HEAT repeats region" evidence="1">
    <location>
        <begin position="323"/>
        <end position="448"/>
    </location>
</feature>
<dbReference type="AlphaFoldDB" id="A0A7R9LMW3"/>
<sequence length="449" mass="52491">DVSLGSLNIRDYKTERTNQLGFEPQKEIVYNRYLPYSPALDDECLHYLSQIKANIARTLLLNDRHGFQWISDLSKYLRLYGTTFSKEDHIYFINTLYEVILIPDLELNRVSHYANVLSTLLKKRELITREDLIIRWRPLYELYERTLFSHYENLGMLFIPDNYENAVKNLIRMCRPYFSVESTQEMLEEWRPMLCPFDTEMIKVTSHMELFLPTALPPEHHSQGFKLWLNELMELWNSSQNTPSWEQSLISLFARLANDSIGYVDWNPYIPEIFTHLIRSFNLMGGSHKVQITRGYSVFNINSVVLWVVAMLGPGSQCQSHVTKLFKAVESYYHPSNTGKWNLKLQQLLFKLPSSFISRIHRERYKKPSWRTPIPDSHKLTEEDINEFVGSIVNVVMISMFSRFGSAEAATALQSLSLLRPEKVIPPVLEKMYSSLETLTEPHRLSASM</sequence>
<dbReference type="GO" id="GO:0070628">
    <property type="term" value="F:proteasome binding"/>
    <property type="evidence" value="ECO:0007669"/>
    <property type="project" value="InterPro"/>
</dbReference>
<feature type="non-terminal residue" evidence="2">
    <location>
        <position position="449"/>
    </location>
</feature>
<dbReference type="PANTHER" id="PTHR32170">
    <property type="entry name" value="PROTEASOME ACTIVATOR COMPLEX SUBUNIT 4"/>
    <property type="match status" value="1"/>
</dbReference>
<dbReference type="GO" id="GO:0005829">
    <property type="term" value="C:cytosol"/>
    <property type="evidence" value="ECO:0007669"/>
    <property type="project" value="TreeGrafter"/>
</dbReference>
<dbReference type="GO" id="GO:0016504">
    <property type="term" value="F:peptidase activator activity"/>
    <property type="evidence" value="ECO:0007669"/>
    <property type="project" value="InterPro"/>
</dbReference>
<evidence type="ECO:0000313" key="2">
    <source>
        <dbReference type="EMBL" id="CAD7644638.1"/>
    </source>
</evidence>
<dbReference type="Pfam" id="PF16507">
    <property type="entry name" value="HEAT_PSME4_mid"/>
    <property type="match status" value="1"/>
</dbReference>
<dbReference type="EMBL" id="CAJPIZ010031985">
    <property type="protein sequence ID" value="CAG2120189.1"/>
    <property type="molecule type" value="Genomic_DNA"/>
</dbReference>
<dbReference type="GO" id="GO:0010499">
    <property type="term" value="P:proteasomal ubiquitin-independent protein catabolic process"/>
    <property type="evidence" value="ECO:0007669"/>
    <property type="project" value="TreeGrafter"/>
</dbReference>
<gene>
    <name evidence="2" type="ORF">OSB1V03_LOCUS20136</name>
</gene>
<dbReference type="GO" id="GO:0005634">
    <property type="term" value="C:nucleus"/>
    <property type="evidence" value="ECO:0007669"/>
    <property type="project" value="TreeGrafter"/>
</dbReference>
<keyword evidence="3" id="KW-1185">Reference proteome</keyword>
<organism evidence="2">
    <name type="scientific">Medioppia subpectinata</name>
    <dbReference type="NCBI Taxonomy" id="1979941"/>
    <lineage>
        <taxon>Eukaryota</taxon>
        <taxon>Metazoa</taxon>
        <taxon>Ecdysozoa</taxon>
        <taxon>Arthropoda</taxon>
        <taxon>Chelicerata</taxon>
        <taxon>Arachnida</taxon>
        <taxon>Acari</taxon>
        <taxon>Acariformes</taxon>
        <taxon>Sarcoptiformes</taxon>
        <taxon>Oribatida</taxon>
        <taxon>Brachypylina</taxon>
        <taxon>Oppioidea</taxon>
        <taxon>Oppiidae</taxon>
        <taxon>Medioppia</taxon>
    </lineage>
</organism>
<protein>
    <recommendedName>
        <fullName evidence="1">Proteasome activator Blm10 middle HEAT repeats region domain-containing protein</fullName>
    </recommendedName>
</protein>